<feature type="domain" description="YdbS-like PH" evidence="2">
    <location>
        <begin position="408"/>
        <end position="482"/>
    </location>
</feature>
<evidence type="ECO:0000313" key="4">
    <source>
        <dbReference type="Proteomes" id="UP001597252"/>
    </source>
</evidence>
<accession>A0ABW4EAJ8</accession>
<feature type="transmembrane region" description="Helical" evidence="1">
    <location>
        <begin position="214"/>
        <end position="238"/>
    </location>
</feature>
<proteinExistence type="predicted"/>
<dbReference type="PANTHER" id="PTHR34473:SF2">
    <property type="entry name" value="UPF0699 TRANSMEMBRANE PROTEIN YDBT"/>
    <property type="match status" value="1"/>
</dbReference>
<evidence type="ECO:0000259" key="2">
    <source>
        <dbReference type="Pfam" id="PF03703"/>
    </source>
</evidence>
<dbReference type="PANTHER" id="PTHR34473">
    <property type="entry name" value="UPF0699 TRANSMEMBRANE PROTEIN YDBS"/>
    <property type="match status" value="1"/>
</dbReference>
<dbReference type="InterPro" id="IPR005182">
    <property type="entry name" value="YdbS-like_PH"/>
</dbReference>
<reference evidence="4" key="1">
    <citation type="journal article" date="2019" name="Int. J. Syst. Evol. Microbiol.">
        <title>The Global Catalogue of Microorganisms (GCM) 10K type strain sequencing project: providing services to taxonomists for standard genome sequencing and annotation.</title>
        <authorList>
            <consortium name="The Broad Institute Genomics Platform"/>
            <consortium name="The Broad Institute Genome Sequencing Center for Infectious Disease"/>
            <person name="Wu L."/>
            <person name="Ma J."/>
        </authorList>
    </citation>
    <scope>NUCLEOTIDE SEQUENCE [LARGE SCALE GENOMIC DNA]</scope>
    <source>
        <strain evidence="4">CCM 8903</strain>
    </source>
</reference>
<sequence>MPKRLPLLALPLMLIQELRTWLFLLGLIIINTWQSHFAWYNLLALAAVLAGSLLLVGIRYWRFTYLLAPQQLTITSGLFIRKVRHIPYANIQTLHRQQWFYLRPFGLETLNVETSSQDGKNGAATLFAVPLSVAADIEAHRQHQPKSAPAAQQPTAAVPAQADLTYQIAPKDLNLYALTSLGFLPLLAVIFGAYGKLDDLIPDAWQARVFSSLAHLALLVIVGLGLFFLLVAIFASYLNLMQKYYHFTLTQTGDTLVTTRGFFKRTTVSVQRDRIQAARIRQSLLRQGLHLATVQALVASNAADDESDHDLVLMPVVPFAQTWPTMHPFIPWLPAAAPALNAIPANSRWYYIRNLLIGNGIVLAALLVPLAYFWSQWLWLGGFIAGIWLVLAALQGRYAANNAGVAIIDEHRLAVQTGSWWTRTQYVVRRENIQSLALSNSIWLAPKHRCHLSLNIRSGDNNQQVVVRYLDRAMGQAVRDWYQPADTSQHF</sequence>
<evidence type="ECO:0000256" key="1">
    <source>
        <dbReference type="SAM" id="Phobius"/>
    </source>
</evidence>
<evidence type="ECO:0000313" key="3">
    <source>
        <dbReference type="EMBL" id="MFD1486151.1"/>
    </source>
</evidence>
<feature type="transmembrane region" description="Helical" evidence="1">
    <location>
        <begin position="173"/>
        <end position="194"/>
    </location>
</feature>
<feature type="transmembrane region" description="Helical" evidence="1">
    <location>
        <begin position="37"/>
        <end position="61"/>
    </location>
</feature>
<keyword evidence="1" id="KW-1133">Transmembrane helix</keyword>
<feature type="domain" description="YdbS-like PH" evidence="2">
    <location>
        <begin position="244"/>
        <end position="309"/>
    </location>
</feature>
<protein>
    <submittedName>
        <fullName evidence="3">PH domain-containing protein</fullName>
    </submittedName>
</protein>
<dbReference type="InterPro" id="IPR014529">
    <property type="entry name" value="UCP026631"/>
</dbReference>
<keyword evidence="1" id="KW-0812">Transmembrane</keyword>
<feature type="transmembrane region" description="Helical" evidence="1">
    <location>
        <begin position="377"/>
        <end position="394"/>
    </location>
</feature>
<comment type="caution">
    <text evidence="3">The sequence shown here is derived from an EMBL/GenBank/DDBJ whole genome shotgun (WGS) entry which is preliminary data.</text>
</comment>
<keyword evidence="1" id="KW-0472">Membrane</keyword>
<feature type="transmembrane region" description="Helical" evidence="1">
    <location>
        <begin position="350"/>
        <end position="371"/>
    </location>
</feature>
<feature type="transmembrane region" description="Helical" evidence="1">
    <location>
        <begin position="7"/>
        <end position="31"/>
    </location>
</feature>
<dbReference type="PIRSF" id="PIRSF026631">
    <property type="entry name" value="UCP026631"/>
    <property type="match status" value="1"/>
</dbReference>
<dbReference type="Proteomes" id="UP001597252">
    <property type="component" value="Unassembled WGS sequence"/>
</dbReference>
<name>A0ABW4EAJ8_9LACO</name>
<keyword evidence="4" id="KW-1185">Reference proteome</keyword>
<feature type="domain" description="YdbS-like PH" evidence="2">
    <location>
        <begin position="60"/>
        <end position="139"/>
    </location>
</feature>
<dbReference type="Pfam" id="PF03703">
    <property type="entry name" value="bPH_2"/>
    <property type="match status" value="3"/>
</dbReference>
<dbReference type="EMBL" id="JBHTON010000053">
    <property type="protein sequence ID" value="MFD1486151.1"/>
    <property type="molecule type" value="Genomic_DNA"/>
</dbReference>
<organism evidence="3 4">
    <name type="scientific">Lacticaseibacillus baoqingensis</name>
    <dbReference type="NCBI Taxonomy" id="2486013"/>
    <lineage>
        <taxon>Bacteria</taxon>
        <taxon>Bacillati</taxon>
        <taxon>Bacillota</taxon>
        <taxon>Bacilli</taxon>
        <taxon>Lactobacillales</taxon>
        <taxon>Lactobacillaceae</taxon>
        <taxon>Lacticaseibacillus</taxon>
    </lineage>
</organism>
<dbReference type="RefSeq" id="WP_125749824.1">
    <property type="nucleotide sequence ID" value="NZ_JBHTON010000053.1"/>
</dbReference>
<gene>
    <name evidence="3" type="ORF">ACFQ5J_13035</name>
</gene>